<feature type="region of interest" description="Disordered" evidence="7">
    <location>
        <begin position="509"/>
        <end position="528"/>
    </location>
</feature>
<evidence type="ECO:0000256" key="2">
    <source>
        <dbReference type="ARBA" id="ARBA00022475"/>
    </source>
</evidence>
<dbReference type="RefSeq" id="WP_329507474.1">
    <property type="nucleotide sequence ID" value="NZ_BAAAYZ010000236.1"/>
</dbReference>
<evidence type="ECO:0000313" key="10">
    <source>
        <dbReference type="EMBL" id="MED7823049.1"/>
    </source>
</evidence>
<feature type="region of interest" description="Disordered" evidence="7">
    <location>
        <begin position="543"/>
        <end position="605"/>
    </location>
</feature>
<comment type="subcellular location">
    <subcellularLocation>
        <location evidence="1">Cell membrane</location>
        <topology evidence="1">Multi-pass membrane protein</topology>
    </subcellularLocation>
</comment>
<keyword evidence="11" id="KW-1185">Reference proteome</keyword>
<feature type="transmembrane region" description="Helical" evidence="8">
    <location>
        <begin position="343"/>
        <end position="361"/>
    </location>
</feature>
<feature type="compositionally biased region" description="Basic and acidic residues" evidence="7">
    <location>
        <begin position="517"/>
        <end position="528"/>
    </location>
</feature>
<comment type="caution">
    <text evidence="10">The sequence shown here is derived from an EMBL/GenBank/DDBJ whole genome shotgun (WGS) entry which is preliminary data.</text>
</comment>
<feature type="transmembrane region" description="Helical" evidence="8">
    <location>
        <begin position="159"/>
        <end position="180"/>
    </location>
</feature>
<keyword evidence="3 8" id="KW-0812">Transmembrane</keyword>
<feature type="transmembrane region" description="Helical" evidence="8">
    <location>
        <begin position="464"/>
        <end position="483"/>
    </location>
</feature>
<dbReference type="PANTHER" id="PTHR30509:SF9">
    <property type="entry name" value="MULTIDRUG RESISTANCE PROTEIN MDTO"/>
    <property type="match status" value="1"/>
</dbReference>
<evidence type="ECO:0000256" key="8">
    <source>
        <dbReference type="SAM" id="Phobius"/>
    </source>
</evidence>
<protein>
    <submittedName>
        <fullName evidence="10">FUSC family protein</fullName>
    </submittedName>
</protein>
<keyword evidence="4 8" id="KW-1133">Transmembrane helix</keyword>
<comment type="similarity">
    <text evidence="6">Belongs to the YccS/YhfK family.</text>
</comment>
<feature type="transmembrane region" description="Helical" evidence="8">
    <location>
        <begin position="434"/>
        <end position="452"/>
    </location>
</feature>
<accession>A0ABU7FG31</accession>
<organism evidence="10 11">
    <name type="scientific">Streptomyces chiangmaiensis</name>
    <dbReference type="NCBI Taxonomy" id="766497"/>
    <lineage>
        <taxon>Bacteria</taxon>
        <taxon>Bacillati</taxon>
        <taxon>Actinomycetota</taxon>
        <taxon>Actinomycetes</taxon>
        <taxon>Kitasatosporales</taxon>
        <taxon>Streptomycetaceae</taxon>
        <taxon>Streptomyces</taxon>
    </lineage>
</organism>
<feature type="transmembrane region" description="Helical" evidence="8">
    <location>
        <begin position="412"/>
        <end position="428"/>
    </location>
</feature>
<dbReference type="Pfam" id="PF13515">
    <property type="entry name" value="FUSC_2"/>
    <property type="match status" value="1"/>
</dbReference>
<evidence type="ECO:0000256" key="3">
    <source>
        <dbReference type="ARBA" id="ARBA00022692"/>
    </source>
</evidence>
<dbReference type="InterPro" id="IPR049453">
    <property type="entry name" value="Memb_transporter_dom"/>
</dbReference>
<proteinExistence type="inferred from homology"/>
<dbReference type="EMBL" id="JAYWVC010000035">
    <property type="protein sequence ID" value="MED7823049.1"/>
    <property type="molecule type" value="Genomic_DNA"/>
</dbReference>
<evidence type="ECO:0000256" key="1">
    <source>
        <dbReference type="ARBA" id="ARBA00004651"/>
    </source>
</evidence>
<evidence type="ECO:0000256" key="4">
    <source>
        <dbReference type="ARBA" id="ARBA00022989"/>
    </source>
</evidence>
<feature type="domain" description="Integral membrane bound transporter" evidence="9">
    <location>
        <begin position="356"/>
        <end position="475"/>
    </location>
</feature>
<dbReference type="PANTHER" id="PTHR30509">
    <property type="entry name" value="P-HYDROXYBENZOIC ACID EFFLUX PUMP SUBUNIT-RELATED"/>
    <property type="match status" value="1"/>
</dbReference>
<dbReference type="Proteomes" id="UP001333996">
    <property type="component" value="Unassembled WGS sequence"/>
</dbReference>
<name>A0ABU7FG31_9ACTN</name>
<keyword evidence="5 8" id="KW-0472">Membrane</keyword>
<evidence type="ECO:0000256" key="7">
    <source>
        <dbReference type="SAM" id="MobiDB-lite"/>
    </source>
</evidence>
<evidence type="ECO:0000256" key="5">
    <source>
        <dbReference type="ARBA" id="ARBA00023136"/>
    </source>
</evidence>
<feature type="transmembrane region" description="Helical" evidence="8">
    <location>
        <begin position="86"/>
        <end position="104"/>
    </location>
</feature>
<evidence type="ECO:0000256" key="6">
    <source>
        <dbReference type="ARBA" id="ARBA00043993"/>
    </source>
</evidence>
<evidence type="ECO:0000259" key="9">
    <source>
        <dbReference type="Pfam" id="PF13515"/>
    </source>
</evidence>
<gene>
    <name evidence="10" type="ORF">VXC91_13910</name>
</gene>
<feature type="transmembrane region" description="Helical" evidence="8">
    <location>
        <begin position="56"/>
        <end position="74"/>
    </location>
</feature>
<evidence type="ECO:0000313" key="11">
    <source>
        <dbReference type="Proteomes" id="UP001333996"/>
    </source>
</evidence>
<reference evidence="10" key="1">
    <citation type="submission" date="2024-01" db="EMBL/GenBank/DDBJ databases">
        <title>First draft genome sequence data of TA4-1, the type strain of Gram-positive actinobacterium Streptomyces chiangmaiensis.</title>
        <authorList>
            <person name="Yasawong M."/>
            <person name="Nantapong N."/>
        </authorList>
    </citation>
    <scope>NUCLEOTIDE SEQUENCE</scope>
    <source>
        <strain evidence="10">TA4-1</strain>
    </source>
</reference>
<feature type="transmembrane region" description="Helical" evidence="8">
    <location>
        <begin position="110"/>
        <end position="128"/>
    </location>
</feature>
<sequence length="605" mass="63091">MTPDVRTHRDRVSGTRAPARLRHAVGRLSASLPLAAAARGAVALTVPLVAGLLTEHVLPSVIAAIGALWGVGQDGSDPYRSRVRRFVSLGLSAALGLTAGELALRSGQSTTVTACLVVAALLAGAISLRGPVASVGGMHLLLGATIGSGIPVPGPWWHAPLALLAGVGLVLVLSATPWLWRRHHVECAALLAVYRAASAALATAGTPGAVEARRRLTDTLDNAHQAMDRYLTAGQQPRPDTQIGGLLRAFRLAIGLAEAVTTLQWEARPLPAAVTGVPVLMGARLLPGRKDGTVPVLPDFEPSSPGLRALAHLCATAEAERTDDVALPVPAPSRPGPAAHLRYAALLAVCVLVAQLCAEALHGPRSYWLPMTVAFVYKPDFGPVFRRALHRCVGTVVGVASIGAVSLLTHSTYALIGVVALFGALMAVGVRHHYALATTGLTAVVFVLVDLLGDHRALYGPRILDTALAAAIVLVLHFAVWPGSAAGRANTRTEAALAAAVRGIPHPATGAPAIHGARAERDGRRSRIDRDRLVTGTTLMCPRQARPVEPSPNPPMHDKGECFHQSAGIGHTCRRPACADPSAGPDRRRSERPESACPVDVRTPV</sequence>
<feature type="compositionally biased region" description="Basic and acidic residues" evidence="7">
    <location>
        <begin position="585"/>
        <end position="594"/>
    </location>
</feature>
<keyword evidence="2" id="KW-1003">Cell membrane</keyword>